<sequence>MLPLLRSQKSPLQNLLKTRSLTNLSIQSNKNQNPFKPKFGNKDANEEQTVPKSKRERRLHAKELAEARKKKRKRHYDLEQELASLWEKMRQRNIAKEDRSKLISEALQKMKGKIPEIAGSHVSSRVLQVTFWACKRWII</sequence>
<name>A0ACC1AZE3_9ROSI</name>
<keyword evidence="2" id="KW-1185">Reference proteome</keyword>
<accession>A0ACC1AZE3</accession>
<proteinExistence type="predicted"/>
<gene>
    <name evidence="1" type="ORF">Patl1_24979</name>
</gene>
<dbReference type="EMBL" id="CM047903">
    <property type="protein sequence ID" value="KAJ0092038.1"/>
    <property type="molecule type" value="Genomic_DNA"/>
</dbReference>
<dbReference type="Proteomes" id="UP001164250">
    <property type="component" value="Chromosome 7"/>
</dbReference>
<organism evidence="1 2">
    <name type="scientific">Pistacia atlantica</name>
    <dbReference type="NCBI Taxonomy" id="434234"/>
    <lineage>
        <taxon>Eukaryota</taxon>
        <taxon>Viridiplantae</taxon>
        <taxon>Streptophyta</taxon>
        <taxon>Embryophyta</taxon>
        <taxon>Tracheophyta</taxon>
        <taxon>Spermatophyta</taxon>
        <taxon>Magnoliopsida</taxon>
        <taxon>eudicotyledons</taxon>
        <taxon>Gunneridae</taxon>
        <taxon>Pentapetalae</taxon>
        <taxon>rosids</taxon>
        <taxon>malvids</taxon>
        <taxon>Sapindales</taxon>
        <taxon>Anacardiaceae</taxon>
        <taxon>Pistacia</taxon>
    </lineage>
</organism>
<comment type="caution">
    <text evidence="1">The sequence shown here is derived from an EMBL/GenBank/DDBJ whole genome shotgun (WGS) entry which is preliminary data.</text>
</comment>
<evidence type="ECO:0000313" key="1">
    <source>
        <dbReference type="EMBL" id="KAJ0092038.1"/>
    </source>
</evidence>
<protein>
    <submittedName>
        <fullName evidence="1">Uncharacterized protein</fullName>
    </submittedName>
</protein>
<reference evidence="2" key="1">
    <citation type="journal article" date="2023" name="G3 (Bethesda)">
        <title>Genome assembly and association tests identify interacting loci associated with vigor, precocity, and sex in interspecific pistachio rootstocks.</title>
        <authorList>
            <person name="Palmer W."/>
            <person name="Jacygrad E."/>
            <person name="Sagayaradj S."/>
            <person name="Cavanaugh K."/>
            <person name="Han R."/>
            <person name="Bertier L."/>
            <person name="Beede B."/>
            <person name="Kafkas S."/>
            <person name="Golino D."/>
            <person name="Preece J."/>
            <person name="Michelmore R."/>
        </authorList>
    </citation>
    <scope>NUCLEOTIDE SEQUENCE [LARGE SCALE GENOMIC DNA]</scope>
</reference>
<evidence type="ECO:0000313" key="2">
    <source>
        <dbReference type="Proteomes" id="UP001164250"/>
    </source>
</evidence>